<evidence type="ECO:0000313" key="4">
    <source>
        <dbReference type="Proteomes" id="UP000003861"/>
    </source>
</evidence>
<dbReference type="STRING" id="1033806.HTIA_1143"/>
<dbReference type="eggNOG" id="arCOG08927">
    <property type="taxonomic scope" value="Archaea"/>
</dbReference>
<dbReference type="HOGENOM" id="CLU_184175_0_0_2"/>
<dbReference type="Proteomes" id="UP000015381">
    <property type="component" value="Chromosome I"/>
</dbReference>
<proteinExistence type="predicted"/>
<dbReference type="GeneID" id="23800299"/>
<feature type="transmembrane region" description="Helical" evidence="1">
    <location>
        <begin position="15"/>
        <end position="39"/>
    </location>
</feature>
<dbReference type="KEGG" id="hti:HTIA_1143"/>
<reference evidence="2 5" key="3">
    <citation type="journal article" date="2014" name="Environ. Microbiol.">
        <title>Halorhabdus tiamatea: proteogenomics and glycosidase activity measurements identify the first cultivated euryarchaeon from a deep-sea anoxic brine lake as potential polysaccharide degrader.</title>
        <authorList>
            <person name="Werner J."/>
            <person name="Ferrer M."/>
            <person name="Michel G."/>
            <person name="Mann A.J."/>
            <person name="Huang S."/>
            <person name="Juarez S."/>
            <person name="Ciordia S."/>
            <person name="Albar J.P."/>
            <person name="Alcaide M."/>
            <person name="La Cono V."/>
            <person name="Yakimov M.M."/>
            <person name="Antunes A."/>
            <person name="Taborda M."/>
            <person name="Da Costa M.S."/>
            <person name="Amann R.I."/>
            <person name="Gloeckner F.O."/>
            <person name="Golyshina O.V."/>
            <person name="Golyshin P.N."/>
            <person name="Teeling H."/>
        </authorList>
    </citation>
    <scope>NUCLEOTIDE SEQUENCE [LARGE SCALE GENOMIC DNA]</scope>
    <source>
        <strain evidence="5">SARL4B</strain>
        <strain evidence="2">Type strain: SARL4B</strain>
    </source>
</reference>
<evidence type="ECO:0000313" key="3">
    <source>
        <dbReference type="EMBL" id="ERJ06089.1"/>
    </source>
</evidence>
<accession>F7PQH5</accession>
<reference evidence="3 4" key="2">
    <citation type="journal article" date="2013" name="PLoS ONE">
        <title>INDIGO - INtegrated Data Warehouse of MIcrobial GenOmes with Examples from the Red Sea Extremophiles.</title>
        <authorList>
            <person name="Alam I."/>
            <person name="Antunes A."/>
            <person name="Kamau A.A."/>
            <person name="Ba Alawi W."/>
            <person name="Kalkatawi M."/>
            <person name="Stingl U."/>
            <person name="Bajic V.B."/>
        </authorList>
    </citation>
    <scope>NUCLEOTIDE SEQUENCE [LARGE SCALE GENOMIC DNA]</scope>
    <source>
        <strain evidence="3 4">SARL4B</strain>
    </source>
</reference>
<dbReference type="AlphaFoldDB" id="F7PQH5"/>
<organism evidence="3 4">
    <name type="scientific">Halorhabdus tiamatea SARL4B</name>
    <dbReference type="NCBI Taxonomy" id="1033806"/>
    <lineage>
        <taxon>Archaea</taxon>
        <taxon>Methanobacteriati</taxon>
        <taxon>Methanobacteriota</taxon>
        <taxon>Stenosarchaea group</taxon>
        <taxon>Halobacteria</taxon>
        <taxon>Halobacteriales</taxon>
        <taxon>Haloarculaceae</taxon>
        <taxon>Halorhabdus</taxon>
    </lineage>
</organism>
<keyword evidence="5" id="KW-1185">Reference proteome</keyword>
<evidence type="ECO:0000256" key="1">
    <source>
        <dbReference type="SAM" id="Phobius"/>
    </source>
</evidence>
<dbReference type="EMBL" id="HF571520">
    <property type="protein sequence ID" value="CCQ33281.1"/>
    <property type="molecule type" value="Genomic_DNA"/>
</dbReference>
<evidence type="ECO:0000313" key="5">
    <source>
        <dbReference type="Proteomes" id="UP000015381"/>
    </source>
</evidence>
<protein>
    <recommendedName>
        <fullName evidence="6">Cox cluster protein</fullName>
    </recommendedName>
</protein>
<keyword evidence="1" id="KW-0472">Membrane</keyword>
<keyword evidence="1" id="KW-0812">Transmembrane</keyword>
<dbReference type="EMBL" id="AFNT02000020">
    <property type="protein sequence ID" value="ERJ06089.1"/>
    <property type="molecule type" value="Genomic_DNA"/>
</dbReference>
<name>F7PQH5_9EURY</name>
<feature type="transmembrane region" description="Helical" evidence="1">
    <location>
        <begin position="59"/>
        <end position="81"/>
    </location>
</feature>
<evidence type="ECO:0000313" key="2">
    <source>
        <dbReference type="EMBL" id="CCQ33281.1"/>
    </source>
</evidence>
<keyword evidence="1" id="KW-1133">Transmembrane helix</keyword>
<sequence length="91" mass="9510">MSTTTNTDETLADQIAMALGGGLMILGVVILGLIEVFSGKPYSPIADGSVAAGVTIDPYWRALLITIGGVILMLYAIYVVLVRGLLGQRSI</sequence>
<gene>
    <name evidence="3" type="ORF">HLRTI_001852</name>
    <name evidence="2" type="ORF">HTIA_1143</name>
</gene>
<dbReference type="Proteomes" id="UP000003861">
    <property type="component" value="Unassembled WGS sequence"/>
</dbReference>
<dbReference type="RefSeq" id="WP_008528380.1">
    <property type="nucleotide sequence ID" value="NC_021921.1"/>
</dbReference>
<evidence type="ECO:0008006" key="6">
    <source>
        <dbReference type="Google" id="ProtNLM"/>
    </source>
</evidence>
<reference evidence="3 4" key="1">
    <citation type="journal article" date="2011" name="J. Bacteriol.">
        <title>Genome sequence of Halorhabdus tiamatea, the first archaeon isolated from a deep-sea anoxic brine lake.</title>
        <authorList>
            <person name="Antunes A."/>
            <person name="Alam I."/>
            <person name="Bajic V.B."/>
            <person name="Stingl U."/>
        </authorList>
    </citation>
    <scope>NUCLEOTIDE SEQUENCE [LARGE SCALE GENOMIC DNA]</scope>
    <source>
        <strain evidence="3 4">SARL4B</strain>
    </source>
</reference>